<sequence>MPVFESAKSLENTLGAFFERLREVDQAYLIYQIGGTMEFIFRKPATRIRWIPQPQGEGLPFKVAYGEPTEPVLLTFEQDGDTAHRFWLGQVNLQQALARQQVIARGPLSRAMKLIPHLDTIYPLYHSYLEEIGRSDLLETGR</sequence>
<dbReference type="Proteomes" id="UP000241848">
    <property type="component" value="Unassembled WGS sequence"/>
</dbReference>
<accession>A0A2T2WGX0</accession>
<organism evidence="1 2">
    <name type="scientific">Sulfobacillus acidophilus</name>
    <dbReference type="NCBI Taxonomy" id="53633"/>
    <lineage>
        <taxon>Bacteria</taxon>
        <taxon>Bacillati</taxon>
        <taxon>Bacillota</taxon>
        <taxon>Clostridia</taxon>
        <taxon>Eubacteriales</taxon>
        <taxon>Clostridiales Family XVII. Incertae Sedis</taxon>
        <taxon>Sulfobacillus</taxon>
    </lineage>
</organism>
<dbReference type="InterPro" id="IPR036527">
    <property type="entry name" value="SCP2_sterol-bd_dom_sf"/>
</dbReference>
<proteinExistence type="predicted"/>
<comment type="caution">
    <text evidence="1">The sequence shown here is derived from an EMBL/GenBank/DDBJ whole genome shotgun (WGS) entry which is preliminary data.</text>
</comment>
<dbReference type="Gene3D" id="3.30.1050.10">
    <property type="entry name" value="SCP2 sterol-binding domain"/>
    <property type="match status" value="1"/>
</dbReference>
<reference evidence="1 2" key="1">
    <citation type="journal article" date="2014" name="BMC Genomics">
        <title>Comparison of environmental and isolate Sulfobacillus genomes reveals diverse carbon, sulfur, nitrogen, and hydrogen metabolisms.</title>
        <authorList>
            <person name="Justice N.B."/>
            <person name="Norman A."/>
            <person name="Brown C.T."/>
            <person name="Singh A."/>
            <person name="Thomas B.C."/>
            <person name="Banfield J.F."/>
        </authorList>
    </citation>
    <scope>NUCLEOTIDE SEQUENCE [LARGE SCALE GENOMIC DNA]</scope>
    <source>
        <strain evidence="1">AMDSBA3</strain>
    </source>
</reference>
<dbReference type="EMBL" id="PXYV01000033">
    <property type="protein sequence ID" value="PSR21487.1"/>
    <property type="molecule type" value="Genomic_DNA"/>
</dbReference>
<dbReference type="AlphaFoldDB" id="A0A2T2WGX0"/>
<name>A0A2T2WGX0_9FIRM</name>
<evidence type="ECO:0000313" key="1">
    <source>
        <dbReference type="EMBL" id="PSR21487.1"/>
    </source>
</evidence>
<evidence type="ECO:0008006" key="3">
    <source>
        <dbReference type="Google" id="ProtNLM"/>
    </source>
</evidence>
<evidence type="ECO:0000313" key="2">
    <source>
        <dbReference type="Proteomes" id="UP000241848"/>
    </source>
</evidence>
<protein>
    <recommendedName>
        <fullName evidence="3">SCP2 domain-containing protein</fullName>
    </recommendedName>
</protein>
<gene>
    <name evidence="1" type="ORF">C7B45_10700</name>
</gene>
<dbReference type="SUPFAM" id="SSF55718">
    <property type="entry name" value="SCP-like"/>
    <property type="match status" value="1"/>
</dbReference>